<dbReference type="InterPro" id="IPR000838">
    <property type="entry name" value="RNA_pol_sigma70_ECF_CS"/>
</dbReference>
<evidence type="ECO:0000259" key="8">
    <source>
        <dbReference type="Pfam" id="PF04542"/>
    </source>
</evidence>
<dbReference type="InterPro" id="IPR013324">
    <property type="entry name" value="RNA_pol_sigma_r3/r4-like"/>
</dbReference>
<evidence type="ECO:0000256" key="4">
    <source>
        <dbReference type="ARBA" id="ARBA00023125"/>
    </source>
</evidence>
<feature type="region of interest" description="Disordered" evidence="7">
    <location>
        <begin position="1"/>
        <end position="51"/>
    </location>
</feature>
<reference evidence="10 11" key="1">
    <citation type="submission" date="2015-06" db="EMBL/GenBank/DDBJ databases">
        <title>Investigation of pathophysiology for high-risk pregnancy and development of treatment modality based on it.</title>
        <authorList>
            <person name="Kim B.-C."/>
            <person name="Lim S."/>
        </authorList>
    </citation>
    <scope>NUCLEOTIDE SEQUENCE [LARGE SCALE GENOMIC DNA]</scope>
    <source>
        <strain evidence="10 11">AD1-86</strain>
    </source>
</reference>
<dbReference type="GO" id="GO:0006950">
    <property type="term" value="P:response to stress"/>
    <property type="evidence" value="ECO:0007669"/>
    <property type="project" value="UniProtKB-ARBA"/>
</dbReference>
<dbReference type="GO" id="GO:0006352">
    <property type="term" value="P:DNA-templated transcription initiation"/>
    <property type="evidence" value="ECO:0007669"/>
    <property type="project" value="InterPro"/>
</dbReference>
<gene>
    <name evidence="10" type="ORF">DAD186_13750</name>
</gene>
<evidence type="ECO:0000256" key="6">
    <source>
        <dbReference type="RuleBase" id="RU000716"/>
    </source>
</evidence>
<keyword evidence="3 6" id="KW-0731">Sigma factor</keyword>
<accession>A0A1B0ZIV6</accession>
<evidence type="ECO:0000256" key="2">
    <source>
        <dbReference type="ARBA" id="ARBA00023015"/>
    </source>
</evidence>
<evidence type="ECO:0000256" key="7">
    <source>
        <dbReference type="SAM" id="MobiDB-lite"/>
    </source>
</evidence>
<dbReference type="InterPro" id="IPR013325">
    <property type="entry name" value="RNA_pol_sigma_r2"/>
</dbReference>
<dbReference type="PANTHER" id="PTHR43133">
    <property type="entry name" value="RNA POLYMERASE ECF-TYPE SIGMA FACTO"/>
    <property type="match status" value="1"/>
</dbReference>
<feature type="compositionally biased region" description="Basic and acidic residues" evidence="7">
    <location>
        <begin position="1"/>
        <end position="18"/>
    </location>
</feature>
<dbReference type="PROSITE" id="PS01063">
    <property type="entry name" value="SIGMA70_ECF"/>
    <property type="match status" value="1"/>
</dbReference>
<dbReference type="InterPro" id="IPR036388">
    <property type="entry name" value="WH-like_DNA-bd_sf"/>
</dbReference>
<dbReference type="Gene3D" id="1.10.10.10">
    <property type="entry name" value="Winged helix-like DNA-binding domain superfamily/Winged helix DNA-binding domain"/>
    <property type="match status" value="1"/>
</dbReference>
<dbReference type="Gene3D" id="1.10.1740.10">
    <property type="match status" value="1"/>
</dbReference>
<dbReference type="SUPFAM" id="SSF88946">
    <property type="entry name" value="Sigma2 domain of RNA polymerase sigma factors"/>
    <property type="match status" value="1"/>
</dbReference>
<dbReference type="NCBIfam" id="TIGR02947">
    <property type="entry name" value="SigH_actino"/>
    <property type="match status" value="1"/>
</dbReference>
<dbReference type="NCBIfam" id="TIGR02937">
    <property type="entry name" value="sigma70-ECF"/>
    <property type="match status" value="1"/>
</dbReference>
<dbReference type="PANTHER" id="PTHR43133:SF59">
    <property type="entry name" value="ECF RNA POLYMERASE SIGMA FACTOR SIGR"/>
    <property type="match status" value="1"/>
</dbReference>
<dbReference type="FunFam" id="1.10.10.10:FF:000068">
    <property type="entry name" value="RNA polymerase sigma factor"/>
    <property type="match status" value="1"/>
</dbReference>
<dbReference type="InterPro" id="IPR039425">
    <property type="entry name" value="RNA_pol_sigma-70-like"/>
</dbReference>
<organism evidence="10 11">
    <name type="scientific">Dermabacter vaginalis</name>
    <dbReference type="NCBI Taxonomy" id="1630135"/>
    <lineage>
        <taxon>Bacteria</taxon>
        <taxon>Bacillati</taxon>
        <taxon>Actinomycetota</taxon>
        <taxon>Actinomycetes</taxon>
        <taxon>Micrococcales</taxon>
        <taxon>Dermabacteraceae</taxon>
        <taxon>Dermabacter</taxon>
    </lineage>
</organism>
<evidence type="ECO:0000313" key="10">
    <source>
        <dbReference type="EMBL" id="ANP27925.1"/>
    </source>
</evidence>
<dbReference type="GO" id="GO:0003677">
    <property type="term" value="F:DNA binding"/>
    <property type="evidence" value="ECO:0007669"/>
    <property type="project" value="UniProtKB-KW"/>
</dbReference>
<comment type="similarity">
    <text evidence="1 6">Belongs to the sigma-70 factor family. ECF subfamily.</text>
</comment>
<dbReference type="Proteomes" id="UP000092596">
    <property type="component" value="Chromosome"/>
</dbReference>
<dbReference type="InterPro" id="IPR013249">
    <property type="entry name" value="RNA_pol_sigma70_r4_t2"/>
</dbReference>
<protein>
    <recommendedName>
        <fullName evidence="6">RNA polymerase sigma factor</fullName>
    </recommendedName>
</protein>
<dbReference type="Pfam" id="PF08281">
    <property type="entry name" value="Sigma70_r4_2"/>
    <property type="match status" value="1"/>
</dbReference>
<name>A0A1B0ZIV6_9MICO</name>
<dbReference type="GO" id="GO:0016987">
    <property type="term" value="F:sigma factor activity"/>
    <property type="evidence" value="ECO:0007669"/>
    <property type="project" value="UniProtKB-KW"/>
</dbReference>
<dbReference type="InterPro" id="IPR007627">
    <property type="entry name" value="RNA_pol_sigma70_r2"/>
</dbReference>
<dbReference type="AlphaFoldDB" id="A0A1B0ZIV6"/>
<keyword evidence="2 6" id="KW-0805">Transcription regulation</keyword>
<keyword evidence="4 6" id="KW-0238">DNA-binding</keyword>
<dbReference type="Pfam" id="PF04542">
    <property type="entry name" value="Sigma70_r2"/>
    <property type="match status" value="1"/>
</dbReference>
<proteinExistence type="inferred from homology"/>
<dbReference type="CDD" id="cd06171">
    <property type="entry name" value="Sigma70_r4"/>
    <property type="match status" value="1"/>
</dbReference>
<evidence type="ECO:0000259" key="9">
    <source>
        <dbReference type="Pfam" id="PF08281"/>
    </source>
</evidence>
<keyword evidence="5 6" id="KW-0804">Transcription</keyword>
<dbReference type="STRING" id="1630135.DAD186_13750"/>
<dbReference type="InterPro" id="IPR014293">
    <property type="entry name" value="RNA_pol_sigma70_actinobac"/>
</dbReference>
<dbReference type="SUPFAM" id="SSF88659">
    <property type="entry name" value="Sigma3 and sigma4 domains of RNA polymerase sigma factors"/>
    <property type="match status" value="1"/>
</dbReference>
<evidence type="ECO:0000256" key="1">
    <source>
        <dbReference type="ARBA" id="ARBA00010641"/>
    </source>
</evidence>
<dbReference type="KEGG" id="dva:DAD186_13750"/>
<evidence type="ECO:0000256" key="3">
    <source>
        <dbReference type="ARBA" id="ARBA00023082"/>
    </source>
</evidence>
<feature type="domain" description="RNA polymerase sigma-70 region 2" evidence="8">
    <location>
        <begin position="60"/>
        <end position="125"/>
    </location>
</feature>
<evidence type="ECO:0000256" key="5">
    <source>
        <dbReference type="ARBA" id="ARBA00023163"/>
    </source>
</evidence>
<dbReference type="EMBL" id="CP012117">
    <property type="protein sequence ID" value="ANP27925.1"/>
    <property type="molecule type" value="Genomic_DNA"/>
</dbReference>
<sequence length="243" mass="27089">MKLPPEQRRVEAMSENEKFPGPGSDVEGAVERDEQAAAAQADTESPTTLSPEDFEHEALSHIDALYSGALRLTRHQHDAEDLVQDTYVRAFRASTSFKAGTNMRAWLFRIMHNAFISSYRKAQRRPKESGGEQVEDWQLARAASHDSTGLRSAEAEALALLPEGDIQDALNDLRDDYREAVYLADVEGFSYKEIAEIMGTPIGTVMSRIHRGRGLLRASLEQYARERGYLRDADSASGEETQA</sequence>
<evidence type="ECO:0000313" key="11">
    <source>
        <dbReference type="Proteomes" id="UP000092596"/>
    </source>
</evidence>
<dbReference type="InterPro" id="IPR014284">
    <property type="entry name" value="RNA_pol_sigma-70_dom"/>
</dbReference>
<feature type="domain" description="RNA polymerase sigma factor 70 region 4 type 2" evidence="9">
    <location>
        <begin position="165"/>
        <end position="213"/>
    </location>
</feature>